<dbReference type="Gene3D" id="3.30.2350.10">
    <property type="entry name" value="Pseudouridine synthase"/>
    <property type="match status" value="1"/>
</dbReference>
<organism evidence="7 8">
    <name type="scientific">Candidatus Pullichristensenella excrementigallinarum</name>
    <dbReference type="NCBI Taxonomy" id="2840907"/>
    <lineage>
        <taxon>Bacteria</taxon>
        <taxon>Bacillati</taxon>
        <taxon>Bacillota</taxon>
        <taxon>Clostridia</taxon>
        <taxon>Candidatus Pullichristensenella</taxon>
    </lineage>
</organism>
<protein>
    <recommendedName>
        <fullName evidence="5">Pseudouridine synthase</fullName>
        <ecNumber evidence="5">5.4.99.-</ecNumber>
    </recommendedName>
</protein>
<evidence type="ECO:0000256" key="4">
    <source>
        <dbReference type="PROSITE-ProRule" id="PRU00182"/>
    </source>
</evidence>
<evidence type="ECO:0000256" key="3">
    <source>
        <dbReference type="PIRSR" id="PIRSR606225-1"/>
    </source>
</evidence>
<evidence type="ECO:0000259" key="6">
    <source>
        <dbReference type="Pfam" id="PF00849"/>
    </source>
</evidence>
<dbReference type="AlphaFoldDB" id="A0A9D1IBU1"/>
<feature type="domain" description="Pseudouridine synthase RsuA/RluA-like" evidence="6">
    <location>
        <begin position="88"/>
        <end position="237"/>
    </location>
</feature>
<comment type="similarity">
    <text evidence="2 5">Belongs to the pseudouridine synthase RluA family.</text>
</comment>
<dbReference type="GO" id="GO:0000455">
    <property type="term" value="P:enzyme-directed rRNA pseudouridine synthesis"/>
    <property type="evidence" value="ECO:0007669"/>
    <property type="project" value="TreeGrafter"/>
</dbReference>
<dbReference type="PANTHER" id="PTHR21600:SF71">
    <property type="entry name" value="PSEUDOURIDINE SYNTHASE"/>
    <property type="match status" value="1"/>
</dbReference>
<keyword evidence="5" id="KW-0413">Isomerase</keyword>
<dbReference type="CDD" id="cd02869">
    <property type="entry name" value="PseudoU_synth_RluA_like"/>
    <property type="match status" value="1"/>
</dbReference>
<keyword evidence="4" id="KW-0694">RNA-binding</keyword>
<comment type="caution">
    <text evidence="7">The sequence shown here is derived from an EMBL/GenBank/DDBJ whole genome shotgun (WGS) entry which is preliminary data.</text>
</comment>
<comment type="function">
    <text evidence="5">Responsible for synthesis of pseudouridine from uracil.</text>
</comment>
<evidence type="ECO:0000313" key="7">
    <source>
        <dbReference type="EMBL" id="HIU32954.1"/>
    </source>
</evidence>
<dbReference type="InterPro" id="IPR020103">
    <property type="entry name" value="PsdUridine_synth_cat_dom_sf"/>
</dbReference>
<dbReference type="InterPro" id="IPR050188">
    <property type="entry name" value="RluA_PseudoU_synthase"/>
</dbReference>
<evidence type="ECO:0000256" key="5">
    <source>
        <dbReference type="RuleBase" id="RU362028"/>
    </source>
</evidence>
<feature type="active site" evidence="3">
    <location>
        <position position="133"/>
    </location>
</feature>
<reference evidence="7" key="1">
    <citation type="submission" date="2020-10" db="EMBL/GenBank/DDBJ databases">
        <authorList>
            <person name="Gilroy R."/>
        </authorList>
    </citation>
    <scope>NUCLEOTIDE SEQUENCE</scope>
    <source>
        <strain evidence="7">ChiHcec3-11533</strain>
    </source>
</reference>
<dbReference type="PANTHER" id="PTHR21600">
    <property type="entry name" value="MITOCHONDRIAL RNA PSEUDOURIDINE SYNTHASE"/>
    <property type="match status" value="1"/>
</dbReference>
<accession>A0A9D1IBU1</accession>
<dbReference type="EMBL" id="DVMU01000004">
    <property type="protein sequence ID" value="HIU32954.1"/>
    <property type="molecule type" value="Genomic_DNA"/>
</dbReference>
<dbReference type="Proteomes" id="UP000824072">
    <property type="component" value="Unassembled WGS sequence"/>
</dbReference>
<dbReference type="InterPro" id="IPR006225">
    <property type="entry name" value="PsdUridine_synth_RluC/D"/>
</dbReference>
<sequence length="292" mass="32561">MRIIERTVGPADQGRKVKYYLRSAFFLSSHQCAQLRAAEGIRVNGALARSNDLLSEGDRVQVCLPEDSPGSCVPKEDQPVNILYEDEDLIIIDKPAPLATQFSSRTPEKMALENRLAARYGEGFVFRPLNRLDRGTSGLLAAAKHAYACQVLQRDLHSDRFVREYLAVVEGRLEGQGTLAFPIAKEAAATVRRIVDFQNGKPAVTHYRAEGFYGNCTLVRLRLETGRTHQIRLHMAHIGHPVIGDFLYGREDTRLPGRFALHSAALRLIHPVTGETKEWISPLPDALRALLS</sequence>
<proteinExistence type="inferred from homology"/>
<dbReference type="GO" id="GO:0009982">
    <property type="term" value="F:pseudouridine synthase activity"/>
    <property type="evidence" value="ECO:0007669"/>
    <property type="project" value="InterPro"/>
</dbReference>
<name>A0A9D1IBU1_9FIRM</name>
<comment type="catalytic activity">
    <reaction evidence="1 5">
        <text>a uridine in RNA = a pseudouridine in RNA</text>
        <dbReference type="Rhea" id="RHEA:48348"/>
        <dbReference type="Rhea" id="RHEA-COMP:12068"/>
        <dbReference type="Rhea" id="RHEA-COMP:12069"/>
        <dbReference type="ChEBI" id="CHEBI:65314"/>
        <dbReference type="ChEBI" id="CHEBI:65315"/>
    </reaction>
</comment>
<dbReference type="PROSITE" id="PS50889">
    <property type="entry name" value="S4"/>
    <property type="match status" value="1"/>
</dbReference>
<dbReference type="EC" id="5.4.99.-" evidence="5"/>
<evidence type="ECO:0000256" key="1">
    <source>
        <dbReference type="ARBA" id="ARBA00000073"/>
    </source>
</evidence>
<evidence type="ECO:0000313" key="8">
    <source>
        <dbReference type="Proteomes" id="UP000824072"/>
    </source>
</evidence>
<dbReference type="NCBIfam" id="TIGR00005">
    <property type="entry name" value="rluA_subfam"/>
    <property type="match status" value="1"/>
</dbReference>
<dbReference type="GO" id="GO:0003723">
    <property type="term" value="F:RNA binding"/>
    <property type="evidence" value="ECO:0007669"/>
    <property type="project" value="UniProtKB-KW"/>
</dbReference>
<dbReference type="Pfam" id="PF00849">
    <property type="entry name" value="PseudoU_synth_2"/>
    <property type="match status" value="1"/>
</dbReference>
<dbReference type="GO" id="GO:0140098">
    <property type="term" value="F:catalytic activity, acting on RNA"/>
    <property type="evidence" value="ECO:0007669"/>
    <property type="project" value="UniProtKB-ARBA"/>
</dbReference>
<gene>
    <name evidence="7" type="ORF">IAB02_00180</name>
</gene>
<dbReference type="InterPro" id="IPR006145">
    <property type="entry name" value="PsdUridine_synth_RsuA/RluA"/>
</dbReference>
<reference evidence="7" key="2">
    <citation type="journal article" date="2021" name="PeerJ">
        <title>Extensive microbial diversity within the chicken gut microbiome revealed by metagenomics and culture.</title>
        <authorList>
            <person name="Gilroy R."/>
            <person name="Ravi A."/>
            <person name="Getino M."/>
            <person name="Pursley I."/>
            <person name="Horton D.L."/>
            <person name="Alikhan N.F."/>
            <person name="Baker D."/>
            <person name="Gharbi K."/>
            <person name="Hall N."/>
            <person name="Watson M."/>
            <person name="Adriaenssens E.M."/>
            <person name="Foster-Nyarko E."/>
            <person name="Jarju S."/>
            <person name="Secka A."/>
            <person name="Antonio M."/>
            <person name="Oren A."/>
            <person name="Chaudhuri R.R."/>
            <person name="La Ragione R."/>
            <person name="Hildebrand F."/>
            <person name="Pallen M.J."/>
        </authorList>
    </citation>
    <scope>NUCLEOTIDE SEQUENCE</scope>
    <source>
        <strain evidence="7">ChiHcec3-11533</strain>
    </source>
</reference>
<dbReference type="SUPFAM" id="SSF55120">
    <property type="entry name" value="Pseudouridine synthase"/>
    <property type="match status" value="1"/>
</dbReference>
<evidence type="ECO:0000256" key="2">
    <source>
        <dbReference type="ARBA" id="ARBA00010876"/>
    </source>
</evidence>